<sequence>MPSRPDPRLLALLCLSLASCTGDPVPSDSDTNTAAATTTDASATAVPTTGDATADYPSLAERPCPEDSILTAENFGAPFMLTHCTGCHHVALKEGGRAGAPLGVDFESLDKVRAQAAQIWARAADQNATMPPVGPPPADERAQLGEWLACGAPTAADL</sequence>
<comment type="caution">
    <text evidence="2">The sequence shown here is derived from an EMBL/GenBank/DDBJ whole genome shotgun (WGS) entry which is preliminary data.</text>
</comment>
<protein>
    <recommendedName>
        <fullName evidence="4">Cytochrome c domain-containing protein</fullName>
    </recommendedName>
</protein>
<accession>A0ABS7TTC3</accession>
<evidence type="ECO:0000313" key="3">
    <source>
        <dbReference type="Proteomes" id="UP001139031"/>
    </source>
</evidence>
<evidence type="ECO:0008006" key="4">
    <source>
        <dbReference type="Google" id="ProtNLM"/>
    </source>
</evidence>
<name>A0ABS7TTC3_9BACT</name>
<dbReference type="InterPro" id="IPR036909">
    <property type="entry name" value="Cyt_c-like_dom_sf"/>
</dbReference>
<reference evidence="2" key="1">
    <citation type="submission" date="2021-08" db="EMBL/GenBank/DDBJ databases">
        <authorList>
            <person name="Stevens D.C."/>
        </authorList>
    </citation>
    <scope>NUCLEOTIDE SEQUENCE</scope>
    <source>
        <strain evidence="2">DSM 53165</strain>
    </source>
</reference>
<dbReference type="PROSITE" id="PS51257">
    <property type="entry name" value="PROKAR_LIPOPROTEIN"/>
    <property type="match status" value="1"/>
</dbReference>
<evidence type="ECO:0000313" key="2">
    <source>
        <dbReference type="EMBL" id="MBZ5711471.1"/>
    </source>
</evidence>
<proteinExistence type="predicted"/>
<dbReference type="Proteomes" id="UP001139031">
    <property type="component" value="Unassembled WGS sequence"/>
</dbReference>
<feature type="region of interest" description="Disordered" evidence="1">
    <location>
        <begin position="24"/>
        <end position="59"/>
    </location>
</feature>
<dbReference type="RefSeq" id="WP_224193234.1">
    <property type="nucleotide sequence ID" value="NZ_JAIRAU010000027.1"/>
</dbReference>
<dbReference type="SUPFAM" id="SSF46626">
    <property type="entry name" value="Cytochrome c"/>
    <property type="match status" value="1"/>
</dbReference>
<gene>
    <name evidence="2" type="ORF">K7C98_19705</name>
</gene>
<keyword evidence="3" id="KW-1185">Reference proteome</keyword>
<dbReference type="EMBL" id="JAIRAU010000027">
    <property type="protein sequence ID" value="MBZ5711471.1"/>
    <property type="molecule type" value="Genomic_DNA"/>
</dbReference>
<evidence type="ECO:0000256" key="1">
    <source>
        <dbReference type="SAM" id="MobiDB-lite"/>
    </source>
</evidence>
<feature type="compositionally biased region" description="Low complexity" evidence="1">
    <location>
        <begin position="27"/>
        <end position="45"/>
    </location>
</feature>
<organism evidence="2 3">
    <name type="scientific">Nannocystis pusilla</name>
    <dbReference type="NCBI Taxonomy" id="889268"/>
    <lineage>
        <taxon>Bacteria</taxon>
        <taxon>Pseudomonadati</taxon>
        <taxon>Myxococcota</taxon>
        <taxon>Polyangia</taxon>
        <taxon>Nannocystales</taxon>
        <taxon>Nannocystaceae</taxon>
        <taxon>Nannocystis</taxon>
    </lineage>
</organism>